<reference evidence="1 2" key="1">
    <citation type="journal article" date="2010" name="Arch. Virol.">
        <title>Complete sequence analysis of rice transitory yellowing virus and its comparison to rice yellow stunt virus.</title>
        <authorList>
            <person name="Hiraguri A."/>
            <person name="Hibino H."/>
            <person name="Hayashi T."/>
            <person name="Shimizu T."/>
            <person name="Uehara-Ichiki T."/>
            <person name="Omura T."/>
            <person name="Sasaya T."/>
        </authorList>
    </citation>
    <scope>NUCLEOTIDE SEQUENCE [LARGE SCALE GENOMIC DNA]</scope>
</reference>
<organism evidence="1 2">
    <name type="scientific">Rice yellow stunt virus</name>
    <name type="common">RYSV</name>
    <name type="synonym">Rice transitory yellowing virus</name>
    <dbReference type="NCBI Taxonomy" id="59380"/>
    <lineage>
        <taxon>Viruses</taxon>
        <taxon>Riboviria</taxon>
        <taxon>Orthornavirae</taxon>
        <taxon>Negarnaviricota</taxon>
        <taxon>Haploviricotina</taxon>
        <taxon>Monjiviricetes</taxon>
        <taxon>Mononegavirales</taxon>
        <taxon>Rhabdoviridae</taxon>
        <taxon>Betarhabdovirinae</taxon>
        <taxon>Alphanucleorhabdovirus</taxon>
        <taxon>Alphanucleorhabdovirus oryzae</taxon>
    </lineage>
</organism>
<protein>
    <submittedName>
        <fullName evidence="1">3 protein</fullName>
    </submittedName>
</protein>
<proteinExistence type="predicted"/>
<organismHost>
    <name type="scientific">Oryza sativa</name>
    <name type="common">Rice</name>
    <dbReference type="NCBI Taxonomy" id="4530"/>
</organismHost>
<sequence>MGEGKNHQSFSFKNADDEIDLSLSKFSLFKLKMAKSKIIKVFGQNDPVDPNNCYINMRSIKITTSSVLPESDPKYLIWEMSYKTDEEDHTLGQLAWKASYNGTFIVTTTYAMMVTGGELYTPYTAVIRSSDGNEIKGVKVKVTLSWDPANDRPSKARMGGFIQDMYCKTITNGKTQISPMVGWYIGQDERRYCKVLNKSALEFSSEGIYPLMELVSGADSVINPLINKLISGMLNDEEKRRVSLYTSTVGAGTSLTQSEKLLLKRLVESKTGSGLVQFLMRACKELGTDVYLEA</sequence>
<evidence type="ECO:0000313" key="2">
    <source>
        <dbReference type="Proteomes" id="UP000180723"/>
    </source>
</evidence>
<evidence type="ECO:0000313" key="1">
    <source>
        <dbReference type="EMBL" id="BAI79328.1"/>
    </source>
</evidence>
<dbReference type="Proteomes" id="UP000180723">
    <property type="component" value="Segment"/>
</dbReference>
<name>D3KU73_RYSV</name>
<gene>
    <name evidence="1" type="primary">3</name>
</gene>
<accession>D3KU73</accession>
<dbReference type="EMBL" id="AB516283">
    <property type="protein sequence ID" value="BAI79328.1"/>
    <property type="molecule type" value="Viral_cRNA"/>
</dbReference>